<dbReference type="EMBL" id="JAVDTI010000011">
    <property type="protein sequence ID" value="MDR6809686.1"/>
    <property type="molecule type" value="Genomic_DNA"/>
</dbReference>
<evidence type="ECO:0000313" key="1">
    <source>
        <dbReference type="EMBL" id="MDR6809686.1"/>
    </source>
</evidence>
<protein>
    <submittedName>
        <fullName evidence="1">Uncharacterized protein</fullName>
    </submittedName>
</protein>
<evidence type="ECO:0000313" key="2">
    <source>
        <dbReference type="Proteomes" id="UP001264980"/>
    </source>
</evidence>
<name>A0ABU1R8G3_9BACT</name>
<keyword evidence="2" id="KW-1185">Reference proteome</keyword>
<sequence>MMINPTDISHLPQLIAQFLDRAGKDPYLGTSHIAVYVVILTSWFMQGKATPLKAYNQQIMKSAKIASSSTYTKLIKDLCDGGYLRFVPSFYSRLPSQIFVLLNVNPVLLG</sequence>
<proteinExistence type="predicted"/>
<organism evidence="1 2">
    <name type="scientific">Dyadobacter fermentans</name>
    <dbReference type="NCBI Taxonomy" id="94254"/>
    <lineage>
        <taxon>Bacteria</taxon>
        <taxon>Pseudomonadati</taxon>
        <taxon>Bacteroidota</taxon>
        <taxon>Cytophagia</taxon>
        <taxon>Cytophagales</taxon>
        <taxon>Spirosomataceae</taxon>
        <taxon>Dyadobacter</taxon>
    </lineage>
</organism>
<gene>
    <name evidence="1" type="ORF">J2W84_006762</name>
</gene>
<accession>A0ABU1R8G3</accession>
<reference evidence="1 2" key="1">
    <citation type="submission" date="2023-07" db="EMBL/GenBank/DDBJ databases">
        <title>Sorghum-associated microbial communities from plants grown in Nebraska, USA.</title>
        <authorList>
            <person name="Schachtman D."/>
        </authorList>
    </citation>
    <scope>NUCLEOTIDE SEQUENCE [LARGE SCALE GENOMIC DNA]</scope>
    <source>
        <strain evidence="1 2">BE57</strain>
    </source>
</reference>
<comment type="caution">
    <text evidence="1">The sequence shown here is derived from an EMBL/GenBank/DDBJ whole genome shotgun (WGS) entry which is preliminary data.</text>
</comment>
<dbReference type="Proteomes" id="UP001264980">
    <property type="component" value="Unassembled WGS sequence"/>
</dbReference>